<name>A0A024S6R3_HYPJR</name>
<gene>
    <name evidence="1" type="ORF">M419DRAFT_82028</name>
</gene>
<dbReference type="Proteomes" id="UP000024376">
    <property type="component" value="Unassembled WGS sequence"/>
</dbReference>
<reference evidence="2" key="1">
    <citation type="journal article" date="2013" name="Ind. Biotechnol.">
        <title>Comparative genomics analysis of Trichoderma reesei strains.</title>
        <authorList>
            <person name="Koike H."/>
            <person name="Aerts A."/>
            <person name="LaButti K."/>
            <person name="Grigoriev I.V."/>
            <person name="Baker S.E."/>
        </authorList>
    </citation>
    <scope>NUCLEOTIDE SEQUENCE [LARGE SCALE GENOMIC DNA]</scope>
    <source>
        <strain evidence="2">ATCC 56765 / BCRC 32924 / NRRL 11460 / Rut C-30</strain>
    </source>
</reference>
<evidence type="ECO:0008006" key="3">
    <source>
        <dbReference type="Google" id="ProtNLM"/>
    </source>
</evidence>
<dbReference type="HOGENOM" id="CLU_015641_1_0_1"/>
<evidence type="ECO:0000313" key="2">
    <source>
        <dbReference type="Proteomes" id="UP000024376"/>
    </source>
</evidence>
<protein>
    <recommendedName>
        <fullName evidence="3">Heterokaryon incompatibility domain-containing protein</fullName>
    </recommendedName>
</protein>
<evidence type="ECO:0000313" key="1">
    <source>
        <dbReference type="EMBL" id="ETS01009.1"/>
    </source>
</evidence>
<sequence length="836" mass="93573">MPFTRESILSEWKTCRAEGESAFISVFVVGKPDVDGRWSREMEARGQPGPSQEPPRVLFPGPNSVVDVSRRPQWFFRRALFKRTVARFSLRHLEDAFAELSPTKFAAPSTEEGEKAIIDRAYGLLSRLPETPVPLSALPEVPPAAEPRCWLQLEAGPCRWEDLEPIWSVSAPIRMALAIAVTWDRRVEANTRGKEWHQFREYLDSVSELIDAASYECERVSSSGNKPHAWRWFLVKTYLWSVWQRCVALHYWRILQDNLMTGFDYTDLGELSLRPNMDSPAILKQYEALKSEYMCSLAYQILVRSRSTALLDLRQFHHRFSGLFGQHAGRCNDEKSCDGTSPAGCRRIRGAVVIDQSQHDVLCEGDGKCRRILWDEASYCRLTGARAVSLSDLEGSQQALLEYVNADESTIVISHVWSHGQGGRPETGLNDIPSDHALRREAIMTINQVFMGSRAMVLCDRDLMSIDISAIQGPDDASHEATSLMESILCCLLASDWNVRAWTLLEALRGRKDIRILCRSGTDNNNKLISLRDTLQTVCMNGAISVGILLLASYHLFPAPLRRNWLYMHSLTTSLASKARSGQQWRREMVQGTRDGQIIADRIADGFLAVSEAATLLCQRFASRPGDDVVIWALLVGEQRFEDAAELWTRGHGGTDPIPMDRTVYTGYLISSVPRLSHDGISWAPSQPGVQFAADGSGTSYDYPPYDGMLSRVGTIMKYPHNLRAVWGVSPINFGGKRVPLYLQRAGNAVVKDLITSYDEGILLQPLQEVDAQEDAGSQEPAVVLPSVYKGHSRGPLLAVCGKHRSRPDMPWKWLGVVDWGSSPLPRFEVQEVVVG</sequence>
<dbReference type="AlphaFoldDB" id="A0A024S6R3"/>
<dbReference type="PANTHER" id="PTHR39596">
    <property type="match status" value="1"/>
</dbReference>
<proteinExistence type="predicted"/>
<dbReference type="KEGG" id="trr:M419DRAFT_82028"/>
<accession>A0A024S6R3</accession>
<dbReference type="EMBL" id="KI911150">
    <property type="protein sequence ID" value="ETS01009.1"/>
    <property type="molecule type" value="Genomic_DNA"/>
</dbReference>
<dbReference type="PANTHER" id="PTHR39596:SF4">
    <property type="entry name" value="HET DOMAIN PROTEIN (AFU_ORTHOLOGUE AFUA_3G03140)-RELATED"/>
    <property type="match status" value="1"/>
</dbReference>
<organism evidence="1 2">
    <name type="scientific">Hypocrea jecorina (strain ATCC 56765 / BCRC 32924 / NRRL 11460 / Rut C-30)</name>
    <name type="common">Trichoderma reesei</name>
    <dbReference type="NCBI Taxonomy" id="1344414"/>
    <lineage>
        <taxon>Eukaryota</taxon>
        <taxon>Fungi</taxon>
        <taxon>Dikarya</taxon>
        <taxon>Ascomycota</taxon>
        <taxon>Pezizomycotina</taxon>
        <taxon>Sordariomycetes</taxon>
        <taxon>Hypocreomycetidae</taxon>
        <taxon>Hypocreales</taxon>
        <taxon>Hypocreaceae</taxon>
        <taxon>Trichoderma</taxon>
    </lineage>
</organism>